<proteinExistence type="predicted"/>
<gene>
    <name evidence="1" type="ORF">METZ01_LOCUS202037</name>
</gene>
<dbReference type="AlphaFoldDB" id="A0A382EGW3"/>
<sequence>WYLAGKTNSLSAPDATSEWALYEKSDGKIVMTGYKDNAEIGAVTSTGGVSGWTLVAGHYNHNHEAIGGGSGSGIFEVSVNGGAWASGEWVEGLNPALGPVPFRLGGTTNDDFAGKMDLWGIVDRKLTVEELLWLYRSKNDNPMATNIGRNFLPITGRFSSVGCAGPCLGLWNPSTFDKADGVSGEFVWHGHPCFDENESLGAPSNMTINDVGENPIEETEIAENATGDGDGRILIGDISVTDEAPSSSVSDIDLGTNTITLSGADAGSFEIIAGALFMTAAAVTALDYDIKNSYEVTINAQDTSIATSTPILVNHVVTIIEVP</sequence>
<reference evidence="1" key="1">
    <citation type="submission" date="2018-05" db="EMBL/GenBank/DDBJ databases">
        <authorList>
            <person name="Lanie J.A."/>
            <person name="Ng W.-L."/>
            <person name="Kazmierczak K.M."/>
            <person name="Andrzejewski T.M."/>
            <person name="Davidsen T.M."/>
            <person name="Wayne K.J."/>
            <person name="Tettelin H."/>
            <person name="Glass J.I."/>
            <person name="Rusch D."/>
            <person name="Podicherti R."/>
            <person name="Tsui H.-C.T."/>
            <person name="Winkler M.E."/>
        </authorList>
    </citation>
    <scope>NUCLEOTIDE SEQUENCE</scope>
</reference>
<name>A0A382EGW3_9ZZZZ</name>
<dbReference type="SUPFAM" id="SSF49899">
    <property type="entry name" value="Concanavalin A-like lectins/glucanases"/>
    <property type="match status" value="1"/>
</dbReference>
<dbReference type="InterPro" id="IPR013320">
    <property type="entry name" value="ConA-like_dom_sf"/>
</dbReference>
<dbReference type="Gene3D" id="2.60.120.200">
    <property type="match status" value="1"/>
</dbReference>
<feature type="non-terminal residue" evidence="1">
    <location>
        <position position="1"/>
    </location>
</feature>
<dbReference type="EMBL" id="UINC01044142">
    <property type="protein sequence ID" value="SVB49183.1"/>
    <property type="molecule type" value="Genomic_DNA"/>
</dbReference>
<accession>A0A382EGW3</accession>
<evidence type="ECO:0008006" key="2">
    <source>
        <dbReference type="Google" id="ProtNLM"/>
    </source>
</evidence>
<protein>
    <recommendedName>
        <fullName evidence="2">Cadherin domain-containing protein</fullName>
    </recommendedName>
</protein>
<evidence type="ECO:0000313" key="1">
    <source>
        <dbReference type="EMBL" id="SVB49183.1"/>
    </source>
</evidence>
<organism evidence="1">
    <name type="scientific">marine metagenome</name>
    <dbReference type="NCBI Taxonomy" id="408172"/>
    <lineage>
        <taxon>unclassified sequences</taxon>
        <taxon>metagenomes</taxon>
        <taxon>ecological metagenomes</taxon>
    </lineage>
</organism>